<evidence type="ECO:0000313" key="1">
    <source>
        <dbReference type="EMBL" id="HIS32209.1"/>
    </source>
</evidence>
<organism evidence="1 2">
    <name type="scientific">Candidatus Limivivens intestinipullorum</name>
    <dbReference type="NCBI Taxonomy" id="2840858"/>
    <lineage>
        <taxon>Bacteria</taxon>
        <taxon>Bacillati</taxon>
        <taxon>Bacillota</taxon>
        <taxon>Clostridia</taxon>
        <taxon>Lachnospirales</taxon>
        <taxon>Lachnospiraceae</taxon>
        <taxon>Lachnospiraceae incertae sedis</taxon>
        <taxon>Candidatus Limivivens</taxon>
    </lineage>
</organism>
<dbReference type="Pfam" id="PF22091">
    <property type="entry name" value="DUF6941"/>
    <property type="match status" value="1"/>
</dbReference>
<dbReference type="InterPro" id="IPR054221">
    <property type="entry name" value="DUF6941"/>
</dbReference>
<comment type="caution">
    <text evidence="1">The sequence shown here is derived from an EMBL/GenBank/DDBJ whole genome shotgun (WGS) entry which is preliminary data.</text>
</comment>
<gene>
    <name evidence="1" type="ORF">IAB44_11805</name>
</gene>
<proteinExistence type="predicted"/>
<dbReference type="Proteomes" id="UP000823935">
    <property type="component" value="Unassembled WGS sequence"/>
</dbReference>
<reference evidence="1" key="1">
    <citation type="submission" date="2020-10" db="EMBL/GenBank/DDBJ databases">
        <authorList>
            <person name="Gilroy R."/>
        </authorList>
    </citation>
    <scope>NUCLEOTIDE SEQUENCE</scope>
    <source>
        <strain evidence="1">CHK190-19873</strain>
    </source>
</reference>
<name>A0A9D1JLB3_9FIRM</name>
<protein>
    <submittedName>
        <fullName evidence="1">Uncharacterized protein</fullName>
    </submittedName>
</protein>
<reference evidence="1" key="2">
    <citation type="journal article" date="2021" name="PeerJ">
        <title>Extensive microbial diversity within the chicken gut microbiome revealed by metagenomics and culture.</title>
        <authorList>
            <person name="Gilroy R."/>
            <person name="Ravi A."/>
            <person name="Getino M."/>
            <person name="Pursley I."/>
            <person name="Horton D.L."/>
            <person name="Alikhan N.F."/>
            <person name="Baker D."/>
            <person name="Gharbi K."/>
            <person name="Hall N."/>
            <person name="Watson M."/>
            <person name="Adriaenssens E.M."/>
            <person name="Foster-Nyarko E."/>
            <person name="Jarju S."/>
            <person name="Secka A."/>
            <person name="Antonio M."/>
            <person name="Oren A."/>
            <person name="Chaudhuri R.R."/>
            <person name="La Ragione R."/>
            <person name="Hildebrand F."/>
            <person name="Pallen M.J."/>
        </authorList>
    </citation>
    <scope>NUCLEOTIDE SEQUENCE</scope>
    <source>
        <strain evidence="1">CHK190-19873</strain>
    </source>
</reference>
<evidence type="ECO:0000313" key="2">
    <source>
        <dbReference type="Proteomes" id="UP000823935"/>
    </source>
</evidence>
<dbReference type="AlphaFoldDB" id="A0A9D1JLB3"/>
<dbReference type="EMBL" id="DVIQ01000073">
    <property type="protein sequence ID" value="HIS32209.1"/>
    <property type="molecule type" value="Genomic_DNA"/>
</dbReference>
<sequence>MANVSDIIFCLNATNREGEGPCATTILAALNPEYIPGLFTFSVIIILLDIDSSSEHQLVVDFVSPTGENVVHIESPLPVIINEGSNLPPKYKGINIAMDWNNVNLKVSGEYTIKITVDGNFLEEKSIYVKGKNE</sequence>
<accession>A0A9D1JLB3</accession>